<proteinExistence type="predicted"/>
<keyword evidence="2" id="KW-1185">Reference proteome</keyword>
<evidence type="ECO:0000313" key="2">
    <source>
        <dbReference type="Proteomes" id="UP001472677"/>
    </source>
</evidence>
<comment type="caution">
    <text evidence="1">The sequence shown here is derived from an EMBL/GenBank/DDBJ whole genome shotgun (WGS) entry which is preliminary data.</text>
</comment>
<dbReference type="EMBL" id="JBBPBM010000003">
    <property type="protein sequence ID" value="KAK8593006.1"/>
    <property type="molecule type" value="Genomic_DNA"/>
</dbReference>
<organism evidence="1 2">
    <name type="scientific">Hibiscus sabdariffa</name>
    <name type="common">roselle</name>
    <dbReference type="NCBI Taxonomy" id="183260"/>
    <lineage>
        <taxon>Eukaryota</taxon>
        <taxon>Viridiplantae</taxon>
        <taxon>Streptophyta</taxon>
        <taxon>Embryophyta</taxon>
        <taxon>Tracheophyta</taxon>
        <taxon>Spermatophyta</taxon>
        <taxon>Magnoliopsida</taxon>
        <taxon>eudicotyledons</taxon>
        <taxon>Gunneridae</taxon>
        <taxon>Pentapetalae</taxon>
        <taxon>rosids</taxon>
        <taxon>malvids</taxon>
        <taxon>Malvales</taxon>
        <taxon>Malvaceae</taxon>
        <taxon>Malvoideae</taxon>
        <taxon>Hibiscus</taxon>
    </lineage>
</organism>
<sequence length="87" mass="9386">MNFLPALPSPMLAQAETTLTKEMTFLSCISLNTLHATEIRSNFDIHGQQMIVGVHISGDPGYDDLGVKCFAFGNASGVAENTNKARE</sequence>
<accession>A0ABR2G1U3</accession>
<gene>
    <name evidence="1" type="ORF">V6N12_045096</name>
</gene>
<dbReference type="Proteomes" id="UP001472677">
    <property type="component" value="Unassembled WGS sequence"/>
</dbReference>
<name>A0ABR2G1U3_9ROSI</name>
<protein>
    <submittedName>
        <fullName evidence="1">Uncharacterized protein</fullName>
    </submittedName>
</protein>
<evidence type="ECO:0000313" key="1">
    <source>
        <dbReference type="EMBL" id="KAK8593006.1"/>
    </source>
</evidence>
<reference evidence="1 2" key="1">
    <citation type="journal article" date="2024" name="G3 (Bethesda)">
        <title>Genome assembly of Hibiscus sabdariffa L. provides insights into metabolisms of medicinal natural products.</title>
        <authorList>
            <person name="Kim T."/>
        </authorList>
    </citation>
    <scope>NUCLEOTIDE SEQUENCE [LARGE SCALE GENOMIC DNA]</scope>
    <source>
        <strain evidence="1">TK-2024</strain>
        <tissue evidence="1">Old leaves</tissue>
    </source>
</reference>